<keyword evidence="4" id="KW-0804">Transcription</keyword>
<dbReference type="OMA" id="ENDENHK"/>
<evidence type="ECO:0000256" key="6">
    <source>
        <dbReference type="SAM" id="Phobius"/>
    </source>
</evidence>
<dbReference type="GO" id="GO:0006351">
    <property type="term" value="P:DNA-templated transcription"/>
    <property type="evidence" value="ECO:0007669"/>
    <property type="project" value="InterPro"/>
</dbReference>
<dbReference type="Proteomes" id="UP000054359">
    <property type="component" value="Unassembled WGS sequence"/>
</dbReference>
<dbReference type="EMBL" id="KK117538">
    <property type="protein sequence ID" value="KFM70732.1"/>
    <property type="molecule type" value="Genomic_DNA"/>
</dbReference>
<dbReference type="GO" id="GO:0003677">
    <property type="term" value="F:DNA binding"/>
    <property type="evidence" value="ECO:0007669"/>
    <property type="project" value="InterPro"/>
</dbReference>
<dbReference type="GO" id="GO:0005730">
    <property type="term" value="C:nucleolus"/>
    <property type="evidence" value="ECO:0007669"/>
    <property type="project" value="UniProtKB-SubCell"/>
</dbReference>
<evidence type="ECO:0000256" key="3">
    <source>
        <dbReference type="ARBA" id="ARBA00022478"/>
    </source>
</evidence>
<keyword evidence="6" id="KW-1133">Transmembrane helix</keyword>
<evidence type="ECO:0000313" key="7">
    <source>
        <dbReference type="EMBL" id="KFM70732.1"/>
    </source>
</evidence>
<comment type="subcellular location">
    <subcellularLocation>
        <location evidence="1">Nucleus</location>
        <location evidence="1">Nucleolus</location>
    </subcellularLocation>
</comment>
<dbReference type="STRING" id="407821.A0A087U043"/>
<sequence>MEVNKIGSYQADDLTLAFGSKSRQKMIKSRRNLGTAASNIIDSEFLKFDTNENLGIKSADLGSQSNIIPPQNKNAASVSEVYNINDIITAEEYDALESYAEFLLGATHGKIAVWKRDSVYCDVVIKYLESSCGSLTLHNAKLLCYLQYMMCFLKLTYLDMRKKDPVPHVPEPFKQKLKDQFFLMNRSFPPSMKDKLLAYAMVLALILNHYNLNGNLLASSCKISMKRIDLIAGALGCHVHRKDDSKWIELKLPLRELKIEKQRK</sequence>
<dbReference type="Pfam" id="PF06870">
    <property type="entry name" value="RNA_pol_I_A49"/>
    <property type="match status" value="1"/>
</dbReference>
<keyword evidence="8" id="KW-1185">Reference proteome</keyword>
<keyword evidence="5" id="KW-0539">Nucleus</keyword>
<dbReference type="GO" id="GO:0000428">
    <property type="term" value="C:DNA-directed RNA polymerase complex"/>
    <property type="evidence" value="ECO:0007669"/>
    <property type="project" value="UniProtKB-KW"/>
</dbReference>
<dbReference type="InterPro" id="IPR009668">
    <property type="entry name" value="RNA_pol-assoc_fac_A49-like"/>
</dbReference>
<evidence type="ECO:0000256" key="2">
    <source>
        <dbReference type="ARBA" id="ARBA00009430"/>
    </source>
</evidence>
<protein>
    <submittedName>
        <fullName evidence="7">DNA-directed RNA polymerase I subunit RPA49</fullName>
    </submittedName>
</protein>
<evidence type="ECO:0000256" key="1">
    <source>
        <dbReference type="ARBA" id="ARBA00004604"/>
    </source>
</evidence>
<dbReference type="OrthoDB" id="277398at2759"/>
<proteinExistence type="inferred from homology"/>
<gene>
    <name evidence="7" type="ORF">X975_10101</name>
</gene>
<keyword evidence="3 7" id="KW-0240">DNA-directed RNA polymerase</keyword>
<feature type="non-terminal residue" evidence="7">
    <location>
        <position position="264"/>
    </location>
</feature>
<dbReference type="AlphaFoldDB" id="A0A087U043"/>
<keyword evidence="6" id="KW-0472">Membrane</keyword>
<dbReference type="PANTHER" id="PTHR14440">
    <property type="entry name" value="DNA-DIRECTED RNA POLYMERASE I SUBUNIT RPA49"/>
    <property type="match status" value="1"/>
</dbReference>
<name>A0A087U043_STEMI</name>
<organism evidence="7 8">
    <name type="scientific">Stegodyphus mimosarum</name>
    <name type="common">African social velvet spider</name>
    <dbReference type="NCBI Taxonomy" id="407821"/>
    <lineage>
        <taxon>Eukaryota</taxon>
        <taxon>Metazoa</taxon>
        <taxon>Ecdysozoa</taxon>
        <taxon>Arthropoda</taxon>
        <taxon>Chelicerata</taxon>
        <taxon>Arachnida</taxon>
        <taxon>Araneae</taxon>
        <taxon>Araneomorphae</taxon>
        <taxon>Entelegynae</taxon>
        <taxon>Eresoidea</taxon>
        <taxon>Eresidae</taxon>
        <taxon>Stegodyphus</taxon>
    </lineage>
</organism>
<accession>A0A087U043</accession>
<comment type="similarity">
    <text evidence="2">Belongs to the eukaryotic RPA49/POLR1E RNA polymerase subunit family.</text>
</comment>
<keyword evidence="6" id="KW-0812">Transmembrane</keyword>
<evidence type="ECO:0000256" key="4">
    <source>
        <dbReference type="ARBA" id="ARBA00023163"/>
    </source>
</evidence>
<evidence type="ECO:0000256" key="5">
    <source>
        <dbReference type="ARBA" id="ARBA00023242"/>
    </source>
</evidence>
<reference evidence="7 8" key="1">
    <citation type="submission" date="2013-11" db="EMBL/GenBank/DDBJ databases">
        <title>Genome sequencing of Stegodyphus mimosarum.</title>
        <authorList>
            <person name="Bechsgaard J."/>
        </authorList>
    </citation>
    <scope>NUCLEOTIDE SEQUENCE [LARGE SCALE GENOMIC DNA]</scope>
</reference>
<evidence type="ECO:0000313" key="8">
    <source>
        <dbReference type="Proteomes" id="UP000054359"/>
    </source>
</evidence>
<feature type="transmembrane region" description="Helical" evidence="6">
    <location>
        <begin position="196"/>
        <end position="212"/>
    </location>
</feature>